<evidence type="ECO:0000313" key="9">
    <source>
        <dbReference type="Proteomes" id="UP000032046"/>
    </source>
</evidence>
<dbReference type="GO" id="GO:0046872">
    <property type="term" value="F:metal ion binding"/>
    <property type="evidence" value="ECO:0007669"/>
    <property type="project" value="UniProtKB-KW"/>
</dbReference>
<name>A0A0D0HE00_9BACT</name>
<organism evidence="8 9">
    <name type="scientific">Prevotella pectinovora</name>
    <dbReference type="NCBI Taxonomy" id="1602169"/>
    <lineage>
        <taxon>Bacteria</taxon>
        <taxon>Pseudomonadati</taxon>
        <taxon>Bacteroidota</taxon>
        <taxon>Bacteroidia</taxon>
        <taxon>Bacteroidales</taxon>
        <taxon>Prevotellaceae</taxon>
        <taxon>Prevotella</taxon>
    </lineage>
</organism>
<evidence type="ECO:0000256" key="3">
    <source>
        <dbReference type="ARBA" id="ARBA00022490"/>
    </source>
</evidence>
<dbReference type="RefSeq" id="WP_042518536.1">
    <property type="nucleotide sequence ID" value="NZ_JXQK01000046.1"/>
</dbReference>
<evidence type="ECO:0000256" key="5">
    <source>
        <dbReference type="ARBA" id="ARBA00022884"/>
    </source>
</evidence>
<keyword evidence="3" id="KW-0963">Cytoplasm</keyword>
<gene>
    <name evidence="8" type="ORF">ST44_04805</name>
</gene>
<dbReference type="SUPFAM" id="SSF53300">
    <property type="entry name" value="vWA-like"/>
    <property type="match status" value="1"/>
</dbReference>
<reference evidence="8 9" key="1">
    <citation type="submission" date="2015-01" db="EMBL/GenBank/DDBJ databases">
        <title>Comparative genomics of non-oral Prevotella species.</title>
        <authorList>
            <person name="Accetto T."/>
            <person name="Nograsek B."/>
            <person name="Avgustin G."/>
        </authorList>
    </citation>
    <scope>NUCLEOTIDE SEQUENCE [LARGE SCALE GENOMIC DNA]</scope>
    <source>
        <strain evidence="8 9">P5-119</strain>
    </source>
</reference>
<evidence type="ECO:0000256" key="1">
    <source>
        <dbReference type="ARBA" id="ARBA00004496"/>
    </source>
</evidence>
<dbReference type="GO" id="GO:0005737">
    <property type="term" value="C:cytoplasm"/>
    <property type="evidence" value="ECO:0007669"/>
    <property type="project" value="UniProtKB-SubCell"/>
</dbReference>
<evidence type="ECO:0000259" key="7">
    <source>
        <dbReference type="PROSITE" id="PS50988"/>
    </source>
</evidence>
<keyword evidence="6 8" id="KW-0687">Ribonucleoprotein</keyword>
<dbReference type="STRING" id="1602171.ST44_04805"/>
<protein>
    <submittedName>
        <fullName evidence="8">Ribonucleoprotein</fullName>
    </submittedName>
</protein>
<dbReference type="Proteomes" id="UP000032046">
    <property type="component" value="Unassembled WGS sequence"/>
</dbReference>
<keyword evidence="5" id="KW-0694">RNA-binding</keyword>
<dbReference type="InterPro" id="IPR037214">
    <property type="entry name" value="TROVE_dom_sf"/>
</dbReference>
<evidence type="ECO:0000256" key="4">
    <source>
        <dbReference type="ARBA" id="ARBA00022723"/>
    </source>
</evidence>
<dbReference type="Gene3D" id="3.40.50.410">
    <property type="entry name" value="von Willebrand factor, type A domain"/>
    <property type="match status" value="1"/>
</dbReference>
<dbReference type="Pfam" id="PF05731">
    <property type="entry name" value="TROVE"/>
    <property type="match status" value="1"/>
</dbReference>
<dbReference type="SUPFAM" id="SSF140864">
    <property type="entry name" value="TROVE domain-like"/>
    <property type="match status" value="1"/>
</dbReference>
<comment type="caution">
    <text evidence="8">The sequence shown here is derived from an EMBL/GenBank/DDBJ whole genome shotgun (WGS) entry which is preliminary data.</text>
</comment>
<dbReference type="EMBL" id="JXQK01000046">
    <property type="protein sequence ID" value="KIP63228.1"/>
    <property type="molecule type" value="Genomic_DNA"/>
</dbReference>
<dbReference type="GO" id="GO:0003723">
    <property type="term" value="F:RNA binding"/>
    <property type="evidence" value="ECO:0007669"/>
    <property type="project" value="UniProtKB-KW"/>
</dbReference>
<evidence type="ECO:0000256" key="6">
    <source>
        <dbReference type="ARBA" id="ARBA00023274"/>
    </source>
</evidence>
<dbReference type="InterPro" id="IPR040322">
    <property type="entry name" value="TROVE2"/>
</dbReference>
<feature type="domain" description="TROVE" evidence="7">
    <location>
        <begin position="14"/>
        <end position="328"/>
    </location>
</feature>
<dbReference type="PANTHER" id="PTHR14202">
    <property type="entry name" value="60 KDA RIBONUCLEOPROTEIN SSA/RO"/>
    <property type="match status" value="1"/>
</dbReference>
<accession>A0A0D0HE00</accession>
<dbReference type="PANTHER" id="PTHR14202:SF0">
    <property type="entry name" value="RNA-BINDING PROTEIN RO60"/>
    <property type="match status" value="1"/>
</dbReference>
<evidence type="ECO:0000313" key="8">
    <source>
        <dbReference type="EMBL" id="KIP63228.1"/>
    </source>
</evidence>
<comment type="subcellular location">
    <subcellularLocation>
        <location evidence="1">Cytoplasm</location>
    </subcellularLocation>
</comment>
<comment type="similarity">
    <text evidence="2">Belongs to the Ro 60 kDa family.</text>
</comment>
<evidence type="ECO:0000256" key="2">
    <source>
        <dbReference type="ARBA" id="ARBA00007814"/>
    </source>
</evidence>
<dbReference type="AlphaFoldDB" id="A0A0D0HE00"/>
<dbReference type="InterPro" id="IPR008858">
    <property type="entry name" value="TROVE_dom"/>
</dbReference>
<dbReference type="GO" id="GO:1990904">
    <property type="term" value="C:ribonucleoprotein complex"/>
    <property type="evidence" value="ECO:0007669"/>
    <property type="project" value="UniProtKB-KW"/>
</dbReference>
<dbReference type="InterPro" id="IPR036465">
    <property type="entry name" value="vWFA_dom_sf"/>
</dbReference>
<keyword evidence="4" id="KW-0479">Metal-binding</keyword>
<keyword evidence="9" id="KW-1185">Reference proteome</keyword>
<dbReference type="PROSITE" id="PS50988">
    <property type="entry name" value="TROVE"/>
    <property type="match status" value="1"/>
</dbReference>
<sequence>MSTFNTFAKESTTKLNRAGGEAFALTPELELYTTVVTASLSNKFYETASERIDRIASLVGRCDAHFVAQLAVYARQKMNLRSVPLLLVVELAKVHSGDDLVSRTVEKVIMRADEIMELLSCYQWRNKNNISGTGGNTPKKLGKLSHQIQVGLQRAFNKFDEYQFAKYDRDGLEVKLRDALFLVHPKAKDETQQALFDKIVNRTLETPYTWETELSALGQKVFGSEAAKKDSFAAKWEELIESGKLGYMAMLRNLRNFLLFDISRDKIKDVADRLSDEYEVYCSKQFPFRFLSAYKELKPIANGKTTILLDALEKAVLASAQNIDGFDENSRVLIACDVSGSMRSPICRNSSVENYDVGLVLAMLLKNRCENVVSGLFGDTWKVINLPSSGILSNVDALYAQAGSVGYSTNGFKVIEYLRTNNIIMDKVMMFTDCQMWNSYSTGQTIRKEWDEYKKIAPNAKLYLFDLAGYGAVPLDIVREDVYLIAGWSDRIFEILTAIENGSSAIEMIRKTEI</sequence>
<proteinExistence type="inferred from homology"/>